<name>A0A1N6E9H4_9RHOB</name>
<evidence type="ECO:0000313" key="5">
    <source>
        <dbReference type="EMBL" id="SIN79674.1"/>
    </source>
</evidence>
<gene>
    <name evidence="5" type="ORF">SAMN05444002_0485</name>
</gene>
<dbReference type="PIRSF" id="PIRSF017306">
    <property type="entry name" value="Ureidogly_hydro"/>
    <property type="match status" value="1"/>
</dbReference>
<reference evidence="6" key="1">
    <citation type="submission" date="2016-11" db="EMBL/GenBank/DDBJ databases">
        <authorList>
            <person name="Varghese N."/>
            <person name="Submissions S."/>
        </authorList>
    </citation>
    <scope>NUCLEOTIDE SEQUENCE [LARGE SCALE GENOMIC DNA]</scope>
    <source>
        <strain evidence="6">DSM 29440</strain>
    </source>
</reference>
<evidence type="ECO:0000256" key="3">
    <source>
        <dbReference type="ARBA" id="ARBA00023239"/>
    </source>
</evidence>
<evidence type="ECO:0000256" key="2">
    <source>
        <dbReference type="ARBA" id="ARBA00022631"/>
    </source>
</evidence>
<dbReference type="GO" id="GO:0050385">
    <property type="term" value="F:ureidoglycolate lyase activity"/>
    <property type="evidence" value="ECO:0007669"/>
    <property type="project" value="UniProtKB-EC"/>
</dbReference>
<comment type="subunit">
    <text evidence="1">Homodimer.</text>
</comment>
<dbReference type="PANTHER" id="PTHR21221:SF1">
    <property type="entry name" value="UREIDOGLYCOLATE LYASE"/>
    <property type="match status" value="1"/>
</dbReference>
<keyword evidence="2" id="KW-0659">Purine metabolism</keyword>
<organism evidence="5 6">
    <name type="scientific">Vannielia litorea</name>
    <dbReference type="NCBI Taxonomy" id="1217970"/>
    <lineage>
        <taxon>Bacteria</taxon>
        <taxon>Pseudomonadati</taxon>
        <taxon>Pseudomonadota</taxon>
        <taxon>Alphaproteobacteria</taxon>
        <taxon>Rhodobacterales</taxon>
        <taxon>Paracoccaceae</taxon>
        <taxon>Vannielia</taxon>
    </lineage>
</organism>
<dbReference type="RefSeq" id="WP_074254666.1">
    <property type="nucleotide sequence ID" value="NZ_FSRL01000001.1"/>
</dbReference>
<evidence type="ECO:0000256" key="1">
    <source>
        <dbReference type="ARBA" id="ARBA00011738"/>
    </source>
</evidence>
<dbReference type="GO" id="GO:0000256">
    <property type="term" value="P:allantoin catabolic process"/>
    <property type="evidence" value="ECO:0007669"/>
    <property type="project" value="InterPro"/>
</dbReference>
<dbReference type="SUPFAM" id="SSF51182">
    <property type="entry name" value="RmlC-like cupins"/>
    <property type="match status" value="1"/>
</dbReference>
<dbReference type="Proteomes" id="UP000184932">
    <property type="component" value="Unassembled WGS sequence"/>
</dbReference>
<dbReference type="EMBL" id="FSRL01000001">
    <property type="protein sequence ID" value="SIN79674.1"/>
    <property type="molecule type" value="Genomic_DNA"/>
</dbReference>
<dbReference type="GO" id="GO:0004848">
    <property type="term" value="F:ureidoglycolate hydrolase activity"/>
    <property type="evidence" value="ECO:0007669"/>
    <property type="project" value="InterPro"/>
</dbReference>
<keyword evidence="6" id="KW-1185">Reference proteome</keyword>
<dbReference type="InterPro" id="IPR011051">
    <property type="entry name" value="RmlC_Cupin_sf"/>
</dbReference>
<dbReference type="AlphaFoldDB" id="A0A1N6E9H4"/>
<accession>A0A1N6E9H4</accession>
<proteinExistence type="predicted"/>
<dbReference type="PANTHER" id="PTHR21221">
    <property type="entry name" value="UREIDOGLYCOLATE HYDROLASE"/>
    <property type="match status" value="1"/>
</dbReference>
<dbReference type="GO" id="GO:0006144">
    <property type="term" value="P:purine nucleobase metabolic process"/>
    <property type="evidence" value="ECO:0007669"/>
    <property type="project" value="UniProtKB-KW"/>
</dbReference>
<evidence type="ECO:0000256" key="4">
    <source>
        <dbReference type="ARBA" id="ARBA00047684"/>
    </source>
</evidence>
<dbReference type="Pfam" id="PF04115">
    <property type="entry name" value="Ureidogly_lyase"/>
    <property type="match status" value="1"/>
</dbReference>
<dbReference type="STRING" id="1217970.SAMN05444002_0485"/>
<dbReference type="CDD" id="cd20298">
    <property type="entry name" value="cupin_UAH"/>
    <property type="match status" value="1"/>
</dbReference>
<evidence type="ECO:0000313" key="6">
    <source>
        <dbReference type="Proteomes" id="UP000184932"/>
    </source>
</evidence>
<dbReference type="InterPro" id="IPR024060">
    <property type="entry name" value="Ureidoglycolate_lyase_dom_sf"/>
</dbReference>
<protein>
    <submittedName>
        <fullName evidence="5">Ureidoglycolate lyase</fullName>
    </submittedName>
</protein>
<dbReference type="OrthoDB" id="9804602at2"/>
<dbReference type="InterPro" id="IPR047233">
    <property type="entry name" value="UAH_cupin"/>
</dbReference>
<sequence>MADRIIAKPLDSKAFGAFGDVIEAEGSPDRLINAGLCGRFHDRARLDFGDGRAGLSLFDAEARHWPLRVDLVERHPEGSQAFMPVSGARMIVVVAEDDGGKPVNYQAFVSQPGQVVNLLRNVWHGVLAPLGERGQFAVLDRIGAGANLEEYPLTPPLWVDPAEGL</sequence>
<dbReference type="InterPro" id="IPR007247">
    <property type="entry name" value="Ureidogly_lyase"/>
</dbReference>
<dbReference type="Gene3D" id="2.60.120.480">
    <property type="entry name" value="Ureidoglycolate hydrolase"/>
    <property type="match status" value="1"/>
</dbReference>
<keyword evidence="3 5" id="KW-0456">Lyase</keyword>
<comment type="catalytic activity">
    <reaction evidence="4">
        <text>(S)-ureidoglycolate = urea + glyoxylate</text>
        <dbReference type="Rhea" id="RHEA:11304"/>
        <dbReference type="ChEBI" id="CHEBI:16199"/>
        <dbReference type="ChEBI" id="CHEBI:36655"/>
        <dbReference type="ChEBI" id="CHEBI:57296"/>
        <dbReference type="EC" id="4.3.2.3"/>
    </reaction>
</comment>